<evidence type="ECO:0000256" key="2">
    <source>
        <dbReference type="ARBA" id="ARBA00004586"/>
    </source>
</evidence>
<dbReference type="PANTHER" id="PTHR10868">
    <property type="entry name" value="SIGMA 1-TYPE OPIOID RECEPTOR-RELATED"/>
    <property type="match status" value="1"/>
</dbReference>
<reference evidence="12" key="1">
    <citation type="journal article" date="2021" name="Genome Biol. Evol.">
        <title>A High-Quality Reference Genome for a Parasitic Bivalve with Doubly Uniparental Inheritance (Bivalvia: Unionida).</title>
        <authorList>
            <person name="Smith C.H."/>
        </authorList>
    </citation>
    <scope>NUCLEOTIDE SEQUENCE</scope>
    <source>
        <strain evidence="12">CHS0354</strain>
    </source>
</reference>
<name>A0AAE0SUA3_9BIVA</name>
<reference evidence="12" key="3">
    <citation type="submission" date="2023-05" db="EMBL/GenBank/DDBJ databases">
        <authorList>
            <person name="Smith C.H."/>
        </authorList>
    </citation>
    <scope>NUCLEOTIDE SEQUENCE</scope>
    <source>
        <strain evidence="12">CHS0354</strain>
        <tissue evidence="12">Mantle</tissue>
    </source>
</reference>
<evidence type="ECO:0000313" key="12">
    <source>
        <dbReference type="EMBL" id="KAK3598295.1"/>
    </source>
</evidence>
<accession>A0AAE0SUA3</accession>
<gene>
    <name evidence="12" type="ORF">CHS0354_010271</name>
</gene>
<keyword evidence="13" id="KW-1185">Reference proteome</keyword>
<dbReference type="GO" id="GO:0005637">
    <property type="term" value="C:nuclear inner membrane"/>
    <property type="evidence" value="ECO:0007669"/>
    <property type="project" value="UniProtKB-SubCell"/>
</dbReference>
<evidence type="ECO:0000256" key="1">
    <source>
        <dbReference type="ARBA" id="ARBA00004540"/>
    </source>
</evidence>
<evidence type="ECO:0000256" key="4">
    <source>
        <dbReference type="ARBA" id="ARBA00007141"/>
    </source>
</evidence>
<evidence type="ECO:0000256" key="8">
    <source>
        <dbReference type="ARBA" id="ARBA00022989"/>
    </source>
</evidence>
<evidence type="ECO:0000256" key="10">
    <source>
        <dbReference type="ARBA" id="ARBA00033467"/>
    </source>
</evidence>
<dbReference type="EMBL" id="JAEAOA010000642">
    <property type="protein sequence ID" value="KAK3598295.1"/>
    <property type="molecule type" value="Genomic_DNA"/>
</dbReference>
<evidence type="ECO:0000256" key="6">
    <source>
        <dbReference type="ARBA" id="ARBA00022692"/>
    </source>
</evidence>
<evidence type="ECO:0000256" key="7">
    <source>
        <dbReference type="ARBA" id="ARBA00022824"/>
    </source>
</evidence>
<feature type="transmembrane region" description="Helical" evidence="11">
    <location>
        <begin position="6"/>
        <end position="27"/>
    </location>
</feature>
<comment type="similarity">
    <text evidence="4 11">Belongs to the ERG2 family.</text>
</comment>
<evidence type="ECO:0000256" key="3">
    <source>
        <dbReference type="ARBA" id="ARBA00004649"/>
    </source>
</evidence>
<dbReference type="AlphaFoldDB" id="A0AAE0SUA3"/>
<sequence length="226" mass="25631">MVLGLIRNLIKTAMLVALLLFLIQYWLRNKSYIFSDKAVANIAMEYVGRNPQSVYQEISKHFLRQYSGHILPADDMQWIFMNAGGWMGSICILHASITEYVLFFGTGVNTSGNSGRYWANISDTILTGSFRQWKEGELKSTVFGPGETVYHYWGEASAVEWTAETWMVEYGRGFIPSTLGFALADTIFSTQDFVTLFYILRVYSKALLLEAGTALTDVKAFFRENL</sequence>
<dbReference type="Pfam" id="PF04622">
    <property type="entry name" value="ERG2_Sigma1R"/>
    <property type="match status" value="1"/>
</dbReference>
<evidence type="ECO:0000256" key="5">
    <source>
        <dbReference type="ARBA" id="ARBA00020208"/>
    </source>
</evidence>
<dbReference type="InterPro" id="IPR006716">
    <property type="entry name" value="ERG2_sigma1_rcpt-like"/>
</dbReference>
<dbReference type="PANTHER" id="PTHR10868:SF1">
    <property type="entry name" value="SIGMA NON-OPIOID INTRACELLULAR RECEPTOR 1"/>
    <property type="match status" value="1"/>
</dbReference>
<evidence type="ECO:0000256" key="9">
    <source>
        <dbReference type="ARBA" id="ARBA00023136"/>
    </source>
</evidence>
<comment type="subcellular location">
    <subcellularLocation>
        <location evidence="2">Endoplasmic reticulum membrane</location>
    </subcellularLocation>
    <subcellularLocation>
        <location evidence="1">Nucleus inner membrane</location>
    </subcellularLocation>
    <subcellularLocation>
        <location evidence="3">Nucleus outer membrane</location>
    </subcellularLocation>
</comment>
<protein>
    <recommendedName>
        <fullName evidence="5">Sigma non-opioid intracellular receptor 1</fullName>
    </recommendedName>
    <alternativeName>
        <fullName evidence="10">Sigma 1-type opioid receptor</fullName>
    </alternativeName>
</protein>
<keyword evidence="8 11" id="KW-1133">Transmembrane helix</keyword>
<dbReference type="GO" id="GO:0005640">
    <property type="term" value="C:nuclear outer membrane"/>
    <property type="evidence" value="ECO:0007669"/>
    <property type="project" value="UniProtKB-SubCell"/>
</dbReference>
<dbReference type="Proteomes" id="UP001195483">
    <property type="component" value="Unassembled WGS sequence"/>
</dbReference>
<proteinExistence type="inferred from homology"/>
<reference evidence="12" key="2">
    <citation type="journal article" date="2021" name="Genome Biol. Evol.">
        <title>Developing a high-quality reference genome for a parasitic bivalve with doubly uniparental inheritance (Bivalvia: Unionida).</title>
        <authorList>
            <person name="Smith C.H."/>
        </authorList>
    </citation>
    <scope>NUCLEOTIDE SEQUENCE</scope>
    <source>
        <strain evidence="12">CHS0354</strain>
        <tissue evidence="12">Mantle</tissue>
    </source>
</reference>
<dbReference type="GO" id="GO:0005789">
    <property type="term" value="C:endoplasmic reticulum membrane"/>
    <property type="evidence" value="ECO:0007669"/>
    <property type="project" value="UniProtKB-SubCell"/>
</dbReference>
<evidence type="ECO:0000313" key="13">
    <source>
        <dbReference type="Proteomes" id="UP001195483"/>
    </source>
</evidence>
<organism evidence="12 13">
    <name type="scientific">Potamilus streckersoni</name>
    <dbReference type="NCBI Taxonomy" id="2493646"/>
    <lineage>
        <taxon>Eukaryota</taxon>
        <taxon>Metazoa</taxon>
        <taxon>Spiralia</taxon>
        <taxon>Lophotrochozoa</taxon>
        <taxon>Mollusca</taxon>
        <taxon>Bivalvia</taxon>
        <taxon>Autobranchia</taxon>
        <taxon>Heteroconchia</taxon>
        <taxon>Palaeoheterodonta</taxon>
        <taxon>Unionida</taxon>
        <taxon>Unionoidea</taxon>
        <taxon>Unionidae</taxon>
        <taxon>Ambleminae</taxon>
        <taxon>Lampsilini</taxon>
        <taxon>Potamilus</taxon>
    </lineage>
</organism>
<keyword evidence="7" id="KW-0256">Endoplasmic reticulum</keyword>
<keyword evidence="6 11" id="KW-0812">Transmembrane</keyword>
<keyword evidence="9 11" id="KW-0472">Membrane</keyword>
<evidence type="ECO:0000256" key="11">
    <source>
        <dbReference type="RuleBase" id="RU368083"/>
    </source>
</evidence>
<comment type="caution">
    <text evidence="12">The sequence shown here is derived from an EMBL/GenBank/DDBJ whole genome shotgun (WGS) entry which is preliminary data.</text>
</comment>